<sequence length="225" mass="24656">MSQQPGQQGTGIHIRPPLRMPQPPGTATLRPPPLSFIERTWRVTHSTLPMWKKAKNVRISYKALRESDGTVKGLDDTVTSEDVDGKPEGLGSKLFSLKTIRGVDYPQGEGLEGDSQVEEGQQGVYRKWAWKGNGWLKIAGGSKWEVLGWGVYLDGNGGRVAWVVTWFEATLFTPAGVDFYSDRKDGVALGLYEKIVGSLRGLGREKGCAELGKLAEAIFPVKIDA</sequence>
<gene>
    <name evidence="2" type="ORF">GLAREA_00474</name>
</gene>
<keyword evidence="3" id="KW-1185">Reference proteome</keyword>
<evidence type="ECO:0000256" key="1">
    <source>
        <dbReference type="SAM" id="MobiDB-lite"/>
    </source>
</evidence>
<dbReference type="OMA" id="MWRSARN"/>
<feature type="compositionally biased region" description="Pro residues" evidence="1">
    <location>
        <begin position="18"/>
        <end position="33"/>
    </location>
</feature>
<dbReference type="KEGG" id="glz:GLAREA_00474"/>
<accession>S3CWL1</accession>
<dbReference type="RefSeq" id="XP_008083423.1">
    <property type="nucleotide sequence ID" value="XM_008085232.1"/>
</dbReference>
<organism evidence="2 3">
    <name type="scientific">Glarea lozoyensis (strain ATCC 20868 / MF5171)</name>
    <dbReference type="NCBI Taxonomy" id="1116229"/>
    <lineage>
        <taxon>Eukaryota</taxon>
        <taxon>Fungi</taxon>
        <taxon>Dikarya</taxon>
        <taxon>Ascomycota</taxon>
        <taxon>Pezizomycotina</taxon>
        <taxon>Leotiomycetes</taxon>
        <taxon>Helotiales</taxon>
        <taxon>Helotiaceae</taxon>
        <taxon>Glarea</taxon>
    </lineage>
</organism>
<evidence type="ECO:0000313" key="3">
    <source>
        <dbReference type="Proteomes" id="UP000016922"/>
    </source>
</evidence>
<dbReference type="HOGENOM" id="CLU_094640_1_0_1"/>
<evidence type="ECO:0000313" key="2">
    <source>
        <dbReference type="EMBL" id="EPE29314.1"/>
    </source>
</evidence>
<dbReference type="EMBL" id="KE145367">
    <property type="protein sequence ID" value="EPE29314.1"/>
    <property type="molecule type" value="Genomic_DNA"/>
</dbReference>
<feature type="region of interest" description="Disordered" evidence="1">
    <location>
        <begin position="1"/>
        <end position="33"/>
    </location>
</feature>
<dbReference type="GeneID" id="19459532"/>
<dbReference type="Proteomes" id="UP000016922">
    <property type="component" value="Unassembled WGS sequence"/>
</dbReference>
<protein>
    <submittedName>
        <fullName evidence="2">Uncharacterized protein</fullName>
    </submittedName>
</protein>
<dbReference type="OrthoDB" id="9975758at2759"/>
<dbReference type="AlphaFoldDB" id="S3CWL1"/>
<name>S3CWL1_GLAL2</name>
<dbReference type="eggNOG" id="ENOG502S4MS">
    <property type="taxonomic scope" value="Eukaryota"/>
</dbReference>
<proteinExistence type="predicted"/>
<reference evidence="2 3" key="1">
    <citation type="journal article" date="2013" name="BMC Genomics">
        <title>Genomics-driven discovery of the pneumocandin biosynthetic gene cluster in the fungus Glarea lozoyensis.</title>
        <authorList>
            <person name="Chen L."/>
            <person name="Yue Q."/>
            <person name="Zhang X."/>
            <person name="Xiang M."/>
            <person name="Wang C."/>
            <person name="Li S."/>
            <person name="Che Y."/>
            <person name="Ortiz-Lopez F.J."/>
            <person name="Bills G.F."/>
            <person name="Liu X."/>
            <person name="An Z."/>
        </authorList>
    </citation>
    <scope>NUCLEOTIDE SEQUENCE [LARGE SCALE GENOMIC DNA]</scope>
    <source>
        <strain evidence="3">ATCC 20868 / MF5171</strain>
    </source>
</reference>
<dbReference type="STRING" id="1116229.S3CWL1"/>